<accession>A0A5C6U8E0</accession>
<gene>
    <name evidence="2" type="ORF">FSB78_18760</name>
</gene>
<dbReference type="AlphaFoldDB" id="A0A5C6U8E0"/>
<comment type="caution">
    <text evidence="2">The sequence shown here is derived from an EMBL/GenBank/DDBJ whole genome shotgun (WGS) entry which is preliminary data.</text>
</comment>
<dbReference type="Proteomes" id="UP000321250">
    <property type="component" value="Unassembled WGS sequence"/>
</dbReference>
<dbReference type="InterPro" id="IPR029068">
    <property type="entry name" value="Glyas_Bleomycin-R_OHBP_Dase"/>
</dbReference>
<reference evidence="2 3" key="1">
    <citation type="journal article" date="2013" name="Antonie Van Leeuwenhoek">
        <title>Sphingomonas ginsenosidivorax sp. nov., with the ability to transform ginsenosides.</title>
        <authorList>
            <person name="Jin X.F."/>
            <person name="Kim J.K."/>
            <person name="Liu Q.M."/>
            <person name="Kang M.S."/>
            <person name="He D."/>
            <person name="Jin F.X."/>
            <person name="Kim S.C."/>
            <person name="Im W.T."/>
        </authorList>
    </citation>
    <scope>NUCLEOTIDE SEQUENCE [LARGE SCALE GENOMIC DNA]</scope>
    <source>
        <strain evidence="2 3">KHI67</strain>
    </source>
</reference>
<organism evidence="2 3">
    <name type="scientific">Sphingomonas ginsenosidivorax</name>
    <dbReference type="NCBI Taxonomy" id="862135"/>
    <lineage>
        <taxon>Bacteria</taxon>
        <taxon>Pseudomonadati</taxon>
        <taxon>Pseudomonadota</taxon>
        <taxon>Alphaproteobacteria</taxon>
        <taxon>Sphingomonadales</taxon>
        <taxon>Sphingomonadaceae</taxon>
        <taxon>Sphingomonas</taxon>
    </lineage>
</organism>
<keyword evidence="3" id="KW-1185">Reference proteome</keyword>
<feature type="domain" description="VOC" evidence="1">
    <location>
        <begin position="2"/>
        <end position="124"/>
    </location>
</feature>
<name>A0A5C6U8E0_9SPHN</name>
<sequence length="134" mass="14887">MTIDHVTIRTGALASVRAFFLEVFELEEGPRPLAIQRIPGHWLYSAGKPVVHLIGSGEPAGGIARDKPGETIDHVGFRLENYWGLRDRLDARGIRYSTMDLPDINERRIFLWTPGGTLLEAVFDADATSSGSRR</sequence>
<evidence type="ECO:0000313" key="3">
    <source>
        <dbReference type="Proteomes" id="UP000321250"/>
    </source>
</evidence>
<dbReference type="Gene3D" id="3.10.180.10">
    <property type="entry name" value="2,3-Dihydroxybiphenyl 1,2-Dioxygenase, domain 1"/>
    <property type="match status" value="1"/>
</dbReference>
<dbReference type="OrthoDB" id="5243302at2"/>
<evidence type="ECO:0000259" key="1">
    <source>
        <dbReference type="PROSITE" id="PS51819"/>
    </source>
</evidence>
<evidence type="ECO:0000313" key="2">
    <source>
        <dbReference type="EMBL" id="TXC68066.1"/>
    </source>
</evidence>
<protein>
    <submittedName>
        <fullName evidence="2">Glyoxalase</fullName>
    </submittedName>
</protein>
<dbReference type="PROSITE" id="PS51819">
    <property type="entry name" value="VOC"/>
    <property type="match status" value="1"/>
</dbReference>
<proteinExistence type="predicted"/>
<dbReference type="SUPFAM" id="SSF54593">
    <property type="entry name" value="Glyoxalase/Bleomycin resistance protein/Dihydroxybiphenyl dioxygenase"/>
    <property type="match status" value="1"/>
</dbReference>
<dbReference type="EMBL" id="VOQR01000002">
    <property type="protein sequence ID" value="TXC68066.1"/>
    <property type="molecule type" value="Genomic_DNA"/>
</dbReference>
<dbReference type="InterPro" id="IPR037523">
    <property type="entry name" value="VOC_core"/>
</dbReference>